<evidence type="ECO:0000256" key="1">
    <source>
        <dbReference type="SAM" id="MobiDB-lite"/>
    </source>
</evidence>
<dbReference type="Proteomes" id="UP001153269">
    <property type="component" value="Unassembled WGS sequence"/>
</dbReference>
<evidence type="ECO:0000313" key="2">
    <source>
        <dbReference type="EMBL" id="CAB1439128.1"/>
    </source>
</evidence>
<accession>A0A9N7UTS7</accession>
<comment type="caution">
    <text evidence="2">The sequence shown here is derived from an EMBL/GenBank/DDBJ whole genome shotgun (WGS) entry which is preliminary data.</text>
</comment>
<keyword evidence="3" id="KW-1185">Reference proteome</keyword>
<organism evidence="2 3">
    <name type="scientific">Pleuronectes platessa</name>
    <name type="common">European plaice</name>
    <dbReference type="NCBI Taxonomy" id="8262"/>
    <lineage>
        <taxon>Eukaryota</taxon>
        <taxon>Metazoa</taxon>
        <taxon>Chordata</taxon>
        <taxon>Craniata</taxon>
        <taxon>Vertebrata</taxon>
        <taxon>Euteleostomi</taxon>
        <taxon>Actinopterygii</taxon>
        <taxon>Neopterygii</taxon>
        <taxon>Teleostei</taxon>
        <taxon>Neoteleostei</taxon>
        <taxon>Acanthomorphata</taxon>
        <taxon>Carangaria</taxon>
        <taxon>Pleuronectiformes</taxon>
        <taxon>Pleuronectoidei</taxon>
        <taxon>Pleuronectidae</taxon>
        <taxon>Pleuronectes</taxon>
    </lineage>
</organism>
<feature type="region of interest" description="Disordered" evidence="1">
    <location>
        <begin position="43"/>
        <end position="67"/>
    </location>
</feature>
<dbReference type="AlphaFoldDB" id="A0A9N7UTS7"/>
<sequence>MCDGRTSIQRLINLISKKFRAALRKNSPRGRKRSELSRFHLPSRRHFPDATRAGTLASCKNPSAGDNPHRASLIRATCTVEDLNIAPVTDIMSAVQESPHYAFSKPSFPSEASNPRPSISSIGIQPLPLWKLG</sequence>
<protein>
    <submittedName>
        <fullName evidence="2">Uncharacterized protein</fullName>
    </submittedName>
</protein>
<proteinExistence type="predicted"/>
<gene>
    <name evidence="2" type="ORF">PLEPLA_LOCUS26958</name>
</gene>
<reference evidence="2" key="1">
    <citation type="submission" date="2020-03" db="EMBL/GenBank/DDBJ databases">
        <authorList>
            <person name="Weist P."/>
        </authorList>
    </citation>
    <scope>NUCLEOTIDE SEQUENCE</scope>
</reference>
<evidence type="ECO:0000313" key="3">
    <source>
        <dbReference type="Proteomes" id="UP001153269"/>
    </source>
</evidence>
<dbReference type="EMBL" id="CADEAL010002236">
    <property type="protein sequence ID" value="CAB1439128.1"/>
    <property type="molecule type" value="Genomic_DNA"/>
</dbReference>
<name>A0A9N7UTS7_PLEPL</name>